<organism evidence="1 2">
    <name type="scientific">Aspergillus melleus</name>
    <dbReference type="NCBI Taxonomy" id="138277"/>
    <lineage>
        <taxon>Eukaryota</taxon>
        <taxon>Fungi</taxon>
        <taxon>Dikarya</taxon>
        <taxon>Ascomycota</taxon>
        <taxon>Pezizomycotina</taxon>
        <taxon>Eurotiomycetes</taxon>
        <taxon>Eurotiomycetidae</taxon>
        <taxon>Eurotiales</taxon>
        <taxon>Aspergillaceae</taxon>
        <taxon>Aspergillus</taxon>
        <taxon>Aspergillus subgen. Circumdati</taxon>
    </lineage>
</organism>
<evidence type="ECO:0000313" key="2">
    <source>
        <dbReference type="Proteomes" id="UP001177260"/>
    </source>
</evidence>
<dbReference type="EMBL" id="JAOPJF010000129">
    <property type="protein sequence ID" value="KAK1138790.1"/>
    <property type="molecule type" value="Genomic_DNA"/>
</dbReference>
<comment type="caution">
    <text evidence="1">The sequence shown here is derived from an EMBL/GenBank/DDBJ whole genome shotgun (WGS) entry which is preliminary data.</text>
</comment>
<evidence type="ECO:0000313" key="1">
    <source>
        <dbReference type="EMBL" id="KAK1138790.1"/>
    </source>
</evidence>
<keyword evidence="2" id="KW-1185">Reference proteome</keyword>
<protein>
    <submittedName>
        <fullName evidence="1">Uncharacterized protein</fullName>
    </submittedName>
</protein>
<name>A0ACC3AMS0_9EURO</name>
<gene>
    <name evidence="1" type="ORF">N8T08_001791</name>
</gene>
<accession>A0ACC3AMS0</accession>
<dbReference type="Proteomes" id="UP001177260">
    <property type="component" value="Unassembled WGS sequence"/>
</dbReference>
<reference evidence="1 2" key="1">
    <citation type="journal article" date="2023" name="ACS Omega">
        <title>Identification of the Neoaspergillic Acid Biosynthesis Gene Cluster by Establishing an In Vitro CRISPR-Ribonucleoprotein Genetic System in Aspergillus melleus.</title>
        <authorList>
            <person name="Yuan B."/>
            <person name="Grau M.F."/>
            <person name="Murata R.M."/>
            <person name="Torok T."/>
            <person name="Venkateswaran K."/>
            <person name="Stajich J.E."/>
            <person name="Wang C.C.C."/>
        </authorList>
    </citation>
    <scope>NUCLEOTIDE SEQUENCE [LARGE SCALE GENOMIC DNA]</scope>
    <source>
        <strain evidence="1 2">IMV 1140</strain>
    </source>
</reference>
<sequence length="1302" mass="138724">MFRRRRSSSHHHQPLSSSSAQSAQSAASHAFLQSRPSSSSLSSAAAATALRNLTPPPTDVENVQTKRMLQRQSSVSSQPGAAATLRSPSRTSLRRSNSSNSMSTRTFREQSPRRPLSSSGSGPVNHAPPIPSIPKEYTGRGTPVRRSVSVGAPMRSSPPVRHPSGRGGSVDRENMRTGSPSLYTVPEAQRTGSRNSVNFSYPINSRPTSPSQTPEASDGRDVSTGALLADRLAGLDAPKEPSTPSQTANTSARRRTRNSSPGSPRKGTPPGKSTPPVTTAVAAAQAAIVPPSPSATTERREPEARDTRESIPGSPSRPALMKRPSTVREDYQGEEQAEASAPWTIDSASRNGRVTPEGPSTAKVPQTPETRREPLPSSVVSSPESTSSADVGRGLQPSPMRQAGSSPGRSTRFSTQLSVTGLAGEPLHKPPPRSVSPVKSAMKSSRMSSISPDGRTTVLRPGPPLSEISDGTSVASDEGSKQGFRKKTAKVSFDDEAEIVGVAASPPTSPESVVPDSPPGGSKAKSKSHWFALGKRKSHARDASVPDEFDEVLKPRPALPSFGSIRGARDGEQPEPARHEFSDNESTTSSEPNLGAPDWSFSNDHAIGAILSHNEPNDTTDRHESAMHTETETTTKSTYPQSSQIATVGEAADKVLENELNHPTSGPALDVPGIAVQPATPELEKGRSSPDWCTVPGGFPRASLESKSSSRRKGKKAVDNTVQDQETDDESGESIYSDAEEGLDGDGFGSINAIVDSSTEPVKDDLVDTNQEPTKNDRAGDRASDSTPDIPEACQIARVETPVRDTSPPPRARYPASPQEPLPFSSPYPPFPARPSAQKSNTQEQVPRSSMVPSSVRRSMSADAYEGPATQDVAASQNGGTRSSSAAAQKSVKARPTSWGKGLLKDKEAIAEEGQQTNGHGAHISQRRLSNGSDSSSSFVRSSRPARASPQYSMRRTMRGTPPSGMQSASPMRQKSPPPDMRPQSSGSGTSGALRTTLRGNETRREKPSFFSTGKMQKTKVTKAPGSLFTSRYPDSDEEQGASKNARPWQSRYENSSDDEPEVNNLRPVRGIPRRAGKDDGDSTELEDSSDGERHRPAATTAIRKPSEPASPKNPVLAAVAKSRGMTEKEAEDFLRRPNIERRPSLFHRLSIRKPKPSAERGSMSKLGKLDSSHVQEPSLDPNQGHTVTTITANPDPPSSPKLLKRGAYRSTGGESWPLRGPPKELSNGNYGSERPQTADGAGQNGSTGVSDRAALVSKENQNPLGLSSGLKSDNQPPVADSHSTSRKKRFPKIRKAFGLRS</sequence>
<proteinExistence type="predicted"/>